<dbReference type="InterPro" id="IPR006683">
    <property type="entry name" value="Thioestr_dom"/>
</dbReference>
<protein>
    <recommendedName>
        <fullName evidence="4">HotDog ACOT-type domain-containing protein</fullName>
    </recommendedName>
</protein>
<dbReference type="PANTHER" id="PTHR11049:SF16">
    <property type="entry name" value="PROTEIN VDLD"/>
    <property type="match status" value="1"/>
</dbReference>
<evidence type="ECO:0000256" key="3">
    <source>
        <dbReference type="PROSITE-ProRule" id="PRU01106"/>
    </source>
</evidence>
<dbReference type="AlphaFoldDB" id="A0A1G2PEP6"/>
<evidence type="ECO:0000256" key="2">
    <source>
        <dbReference type="ARBA" id="ARBA00022801"/>
    </source>
</evidence>
<dbReference type="PANTHER" id="PTHR11049">
    <property type="entry name" value="ACYL COENZYME A THIOESTER HYDROLASE"/>
    <property type="match status" value="1"/>
</dbReference>
<evidence type="ECO:0000313" key="6">
    <source>
        <dbReference type="Proteomes" id="UP000178869"/>
    </source>
</evidence>
<organism evidence="5 6">
    <name type="scientific">Candidatus Terrybacteria bacterium RIFCSPHIGHO2_01_FULL_43_35</name>
    <dbReference type="NCBI Taxonomy" id="1802361"/>
    <lineage>
        <taxon>Bacteria</taxon>
        <taxon>Candidatus Terryibacteriota</taxon>
    </lineage>
</organism>
<dbReference type="EMBL" id="MHSR01000013">
    <property type="protein sequence ID" value="OHA46753.1"/>
    <property type="molecule type" value="Genomic_DNA"/>
</dbReference>
<dbReference type="SUPFAM" id="SSF54637">
    <property type="entry name" value="Thioesterase/thiol ester dehydrase-isomerase"/>
    <property type="match status" value="1"/>
</dbReference>
<dbReference type="Gene3D" id="3.10.129.10">
    <property type="entry name" value="Hotdog Thioesterase"/>
    <property type="match status" value="1"/>
</dbReference>
<dbReference type="Pfam" id="PF03061">
    <property type="entry name" value="4HBT"/>
    <property type="match status" value="1"/>
</dbReference>
<evidence type="ECO:0000259" key="4">
    <source>
        <dbReference type="PROSITE" id="PS51770"/>
    </source>
</evidence>
<comment type="similarity">
    <text evidence="1">Belongs to the acyl coenzyme A hydrolase family.</text>
</comment>
<proteinExistence type="inferred from homology"/>
<name>A0A1G2PEP6_9BACT</name>
<evidence type="ECO:0000313" key="5">
    <source>
        <dbReference type="EMBL" id="OHA46753.1"/>
    </source>
</evidence>
<dbReference type="Proteomes" id="UP000178869">
    <property type="component" value="Unassembled WGS sequence"/>
</dbReference>
<dbReference type="InterPro" id="IPR040170">
    <property type="entry name" value="Cytosol_ACT"/>
</dbReference>
<dbReference type="GO" id="GO:0052816">
    <property type="term" value="F:long-chain fatty acyl-CoA hydrolase activity"/>
    <property type="evidence" value="ECO:0007669"/>
    <property type="project" value="TreeGrafter"/>
</dbReference>
<reference evidence="5 6" key="1">
    <citation type="journal article" date="2016" name="Nat. Commun.">
        <title>Thousands of microbial genomes shed light on interconnected biogeochemical processes in an aquifer system.</title>
        <authorList>
            <person name="Anantharaman K."/>
            <person name="Brown C.T."/>
            <person name="Hug L.A."/>
            <person name="Sharon I."/>
            <person name="Castelle C.J."/>
            <person name="Probst A.J."/>
            <person name="Thomas B.C."/>
            <person name="Singh A."/>
            <person name="Wilkins M.J."/>
            <person name="Karaoz U."/>
            <person name="Brodie E.L."/>
            <person name="Williams K.H."/>
            <person name="Hubbard S.S."/>
            <person name="Banfield J.F."/>
        </authorList>
    </citation>
    <scope>NUCLEOTIDE SEQUENCE [LARGE SCALE GENOMIC DNA]</scope>
</reference>
<dbReference type="PROSITE" id="PS51770">
    <property type="entry name" value="HOTDOG_ACOT"/>
    <property type="match status" value="1"/>
</dbReference>
<dbReference type="InterPro" id="IPR033120">
    <property type="entry name" value="HOTDOG_ACOT"/>
</dbReference>
<sequence>MDVHNTTGSKQARYIQHSCGKTVAYSAQELVYRVTLGNLNAKGTLYGGHPLFIADGFAAEIALRHSGFGCDTLFVDGGKFWAPAYLGDVLIFKGSVNRVWDSSLEVGVRIVVRRPESDQEEHLFSAYFTFVALDENRKPIQVCTVIPETKEEKRRFKEAQRRRNYRLKHNKKKAYT</sequence>
<feature type="domain" description="HotDog ACOT-type" evidence="4">
    <location>
        <begin position="24"/>
        <end position="136"/>
    </location>
</feature>
<accession>A0A1G2PEP6</accession>
<dbReference type="CDD" id="cd03442">
    <property type="entry name" value="BFIT_BACH"/>
    <property type="match status" value="1"/>
</dbReference>
<evidence type="ECO:0000256" key="1">
    <source>
        <dbReference type="ARBA" id="ARBA00010458"/>
    </source>
</evidence>
<gene>
    <name evidence="5" type="ORF">A2828_02555</name>
</gene>
<keyword evidence="2 3" id="KW-0378">Hydrolase</keyword>
<dbReference type="InterPro" id="IPR029069">
    <property type="entry name" value="HotDog_dom_sf"/>
</dbReference>
<dbReference type="GO" id="GO:0005829">
    <property type="term" value="C:cytosol"/>
    <property type="evidence" value="ECO:0007669"/>
    <property type="project" value="TreeGrafter"/>
</dbReference>
<dbReference type="GO" id="GO:0006637">
    <property type="term" value="P:acyl-CoA metabolic process"/>
    <property type="evidence" value="ECO:0007669"/>
    <property type="project" value="TreeGrafter"/>
</dbReference>
<comment type="caution">
    <text evidence="5">The sequence shown here is derived from an EMBL/GenBank/DDBJ whole genome shotgun (WGS) entry which is preliminary data.</text>
</comment>